<comment type="caution">
    <text evidence="2">The sequence shown here is derived from an EMBL/GenBank/DDBJ whole genome shotgun (WGS) entry which is preliminary data.</text>
</comment>
<dbReference type="EMBL" id="JAWWNJ010000001">
    <property type="protein sequence ID" value="KAK7063454.1"/>
    <property type="molecule type" value="Genomic_DNA"/>
</dbReference>
<name>A0AAW0ECQ3_9AGAR</name>
<dbReference type="Proteomes" id="UP001362999">
    <property type="component" value="Unassembled WGS sequence"/>
</dbReference>
<reference evidence="2 3" key="1">
    <citation type="journal article" date="2024" name="J Genomics">
        <title>Draft genome sequencing and assembly of Favolaschia claudopus CIRM-BRFM 2984 isolated from oak limbs.</title>
        <authorList>
            <person name="Navarro D."/>
            <person name="Drula E."/>
            <person name="Chaduli D."/>
            <person name="Cazenave R."/>
            <person name="Ahrendt S."/>
            <person name="Wang J."/>
            <person name="Lipzen A."/>
            <person name="Daum C."/>
            <person name="Barry K."/>
            <person name="Grigoriev I.V."/>
            <person name="Favel A."/>
            <person name="Rosso M.N."/>
            <person name="Martin F."/>
        </authorList>
    </citation>
    <scope>NUCLEOTIDE SEQUENCE [LARGE SCALE GENOMIC DNA]</scope>
    <source>
        <strain evidence="2 3">CIRM-BRFM 2984</strain>
    </source>
</reference>
<organism evidence="2 3">
    <name type="scientific">Favolaschia claudopus</name>
    <dbReference type="NCBI Taxonomy" id="2862362"/>
    <lineage>
        <taxon>Eukaryota</taxon>
        <taxon>Fungi</taxon>
        <taxon>Dikarya</taxon>
        <taxon>Basidiomycota</taxon>
        <taxon>Agaricomycotina</taxon>
        <taxon>Agaricomycetes</taxon>
        <taxon>Agaricomycetidae</taxon>
        <taxon>Agaricales</taxon>
        <taxon>Marasmiineae</taxon>
        <taxon>Mycenaceae</taxon>
        <taxon>Favolaschia</taxon>
    </lineage>
</organism>
<evidence type="ECO:0000313" key="2">
    <source>
        <dbReference type="EMBL" id="KAK7063454.1"/>
    </source>
</evidence>
<protein>
    <submittedName>
        <fullName evidence="2">Uncharacterized protein</fullName>
    </submittedName>
</protein>
<gene>
    <name evidence="2" type="ORF">R3P38DRAFT_3339033</name>
</gene>
<evidence type="ECO:0000313" key="3">
    <source>
        <dbReference type="Proteomes" id="UP001362999"/>
    </source>
</evidence>
<keyword evidence="3" id="KW-1185">Reference proteome</keyword>
<sequence>MASSPSSFDDTINFSVSSPDFDITDLLRPSSRAGSDYEQAPNQLEEMARTLDRRKIRAEEEGVVLNIPNHVMMRFYSPEMPNAVSTWDRTYEEEKAALEAYNEERWQNQNAYWEDHPDEAAAMNDAESDIPANMDTDDAFNDAPMEAAVAPIEAAVAPIEAGDAALAPIDDAAVALAPIEAGDAALAPIDDAAVAPIDAHDAHTSACDKCKIEEDDRAFTRLEYALLDLQNDVLRIQARLVLERVLVIQRRLRHASSAVRRTANVTQSLQIDNSPSSRLLRDRMAQAGRLVNTTLTDIEKGVFEEMVVTLKGMADIPLNV</sequence>
<feature type="region of interest" description="Disordered" evidence="1">
    <location>
        <begin position="1"/>
        <end position="20"/>
    </location>
</feature>
<feature type="compositionally biased region" description="Polar residues" evidence="1">
    <location>
        <begin position="1"/>
        <end position="18"/>
    </location>
</feature>
<dbReference type="AlphaFoldDB" id="A0AAW0ECQ3"/>
<proteinExistence type="predicted"/>
<evidence type="ECO:0000256" key="1">
    <source>
        <dbReference type="SAM" id="MobiDB-lite"/>
    </source>
</evidence>
<accession>A0AAW0ECQ3</accession>